<dbReference type="GO" id="GO:0042167">
    <property type="term" value="P:heme catabolic process"/>
    <property type="evidence" value="ECO:0007669"/>
    <property type="project" value="TreeGrafter"/>
</dbReference>
<evidence type="ECO:0000313" key="12">
    <source>
        <dbReference type="Proteomes" id="UP000252631"/>
    </source>
</evidence>
<evidence type="ECO:0000256" key="8">
    <source>
        <dbReference type="PIRSR" id="PIRSR000343-1"/>
    </source>
</evidence>
<dbReference type="GO" id="GO:0020037">
    <property type="term" value="F:heme binding"/>
    <property type="evidence" value="ECO:0007669"/>
    <property type="project" value="TreeGrafter"/>
</dbReference>
<keyword evidence="6 9" id="KW-0408">Iron</keyword>
<dbReference type="PANTHER" id="PTHR10720:SF0">
    <property type="entry name" value="HEME OXYGENASE"/>
    <property type="match status" value="1"/>
</dbReference>
<protein>
    <recommendedName>
        <fullName evidence="2">heme oxygenase (biliverdin-producing)</fullName>
        <ecNumber evidence="2">1.14.14.18</ecNumber>
    </recommendedName>
</protein>
<keyword evidence="5" id="KW-0560">Oxidoreductase</keyword>
<evidence type="ECO:0000313" key="11">
    <source>
        <dbReference type="EMBL" id="SSW91017.1"/>
    </source>
</evidence>
<comment type="similarity">
    <text evidence="1">Belongs to the heme oxygenase family.</text>
</comment>
<evidence type="ECO:0000256" key="6">
    <source>
        <dbReference type="ARBA" id="ARBA00023004"/>
    </source>
</evidence>
<feature type="binding site" description="axial binding residue" evidence="9">
    <location>
        <position position="26"/>
    </location>
    <ligand>
        <name>heme b</name>
        <dbReference type="ChEBI" id="CHEBI:60344"/>
    </ligand>
    <ligandPart>
        <name>Fe</name>
        <dbReference type="ChEBI" id="CHEBI:18248"/>
    </ligandPart>
</feature>
<dbReference type="GO" id="GO:0004392">
    <property type="term" value="F:heme oxygenase (decyclizing) activity"/>
    <property type="evidence" value="ECO:0007669"/>
    <property type="project" value="UniProtKB-EC"/>
</dbReference>
<evidence type="ECO:0000256" key="2">
    <source>
        <dbReference type="ARBA" id="ARBA00012360"/>
    </source>
</evidence>
<evidence type="ECO:0000256" key="1">
    <source>
        <dbReference type="ARBA" id="ARBA00006134"/>
    </source>
</evidence>
<evidence type="ECO:0000256" key="9">
    <source>
        <dbReference type="PIRSR" id="PIRSR000343-2"/>
    </source>
</evidence>
<dbReference type="AlphaFoldDB" id="A0A336JMS0"/>
<dbReference type="EMBL" id="QRDT01000009">
    <property type="protein sequence ID" value="RED35327.1"/>
    <property type="molecule type" value="Genomic_DNA"/>
</dbReference>
<dbReference type="PANTHER" id="PTHR10720">
    <property type="entry name" value="HEME OXYGENASE"/>
    <property type="match status" value="1"/>
</dbReference>
<feature type="binding site" evidence="8">
    <location>
        <position position="134"/>
    </location>
    <ligand>
        <name>heme b</name>
        <dbReference type="ChEBI" id="CHEBI:60344"/>
    </ligand>
</feature>
<dbReference type="InterPro" id="IPR016084">
    <property type="entry name" value="Haem_Oase-like_multi-hlx"/>
</dbReference>
<dbReference type="RefSeq" id="WP_114358059.1">
    <property type="nucleotide sequence ID" value="NZ_QRDT01000009.1"/>
</dbReference>
<dbReference type="PROSITE" id="PS00593">
    <property type="entry name" value="HEME_OXYGENASE"/>
    <property type="match status" value="1"/>
</dbReference>
<dbReference type="GO" id="GO:0006788">
    <property type="term" value="P:heme oxidation"/>
    <property type="evidence" value="ECO:0007669"/>
    <property type="project" value="InterPro"/>
</dbReference>
<keyword evidence="4 9" id="KW-0479">Metal-binding</keyword>
<keyword evidence="13" id="KW-1185">Reference proteome</keyword>
<dbReference type="PRINTS" id="PR00088">
    <property type="entry name" value="HAEMOXYGNASE"/>
</dbReference>
<feature type="binding site" evidence="8">
    <location>
        <position position="181"/>
    </location>
    <ligand>
        <name>heme b</name>
        <dbReference type="ChEBI" id="CHEBI:60344"/>
    </ligand>
</feature>
<dbReference type="InterPro" id="IPR002051">
    <property type="entry name" value="Haem_Oase"/>
</dbReference>
<gene>
    <name evidence="10" type="ORF">BJ125_109171</name>
    <name evidence="11" type="ORF">SAMN05892882_109171</name>
</gene>
<dbReference type="InterPro" id="IPR016053">
    <property type="entry name" value="Haem_Oase-like"/>
</dbReference>
<dbReference type="GO" id="GO:0006979">
    <property type="term" value="P:response to oxidative stress"/>
    <property type="evidence" value="ECO:0007669"/>
    <property type="project" value="TreeGrafter"/>
</dbReference>
<dbReference type="Proteomes" id="UP000256343">
    <property type="component" value="Unassembled WGS sequence"/>
</dbReference>
<dbReference type="GO" id="GO:0046872">
    <property type="term" value="F:metal ion binding"/>
    <property type="evidence" value="ECO:0007669"/>
    <property type="project" value="UniProtKB-KW"/>
</dbReference>
<proteinExistence type="inferred from homology"/>
<name>A0A336JMS0_9BRAD</name>
<sequence>MVVNSAKRGAGDSVVSALYVRTRQLHLEAEKTGILAEILHGTAGRAGYTLLLRNLHPAYQAIEAGIAQHRDDPALAPLAEYPLARTPAIESDLVALAGDDWTERLPLLPAAAAYADRIAEVTAADGSLLIAHAYTRYLGDLNGGQIVRRLLEKTMQLGPNELMHYDFSAIGDPATLKLAYRDALERAGAAATDPAAIVEEGAVAFTCNIALSMEVQRHVA</sequence>
<comment type="catalytic activity">
    <reaction evidence="7">
        <text>heme b + 3 reduced [NADPH--hemoprotein reductase] + 3 O2 = biliverdin IXalpha + CO + Fe(2+) + 3 oxidized [NADPH--hemoprotein reductase] + 3 H2O + H(+)</text>
        <dbReference type="Rhea" id="RHEA:21764"/>
        <dbReference type="Rhea" id="RHEA-COMP:11964"/>
        <dbReference type="Rhea" id="RHEA-COMP:11965"/>
        <dbReference type="ChEBI" id="CHEBI:15377"/>
        <dbReference type="ChEBI" id="CHEBI:15378"/>
        <dbReference type="ChEBI" id="CHEBI:15379"/>
        <dbReference type="ChEBI" id="CHEBI:17245"/>
        <dbReference type="ChEBI" id="CHEBI:29033"/>
        <dbReference type="ChEBI" id="CHEBI:57618"/>
        <dbReference type="ChEBI" id="CHEBI:57991"/>
        <dbReference type="ChEBI" id="CHEBI:58210"/>
        <dbReference type="ChEBI" id="CHEBI:60344"/>
        <dbReference type="EC" id="1.14.14.18"/>
    </reaction>
</comment>
<organism evidence="11 12">
    <name type="scientific">Rhodopseudomonas pentothenatexigens</name>
    <dbReference type="NCBI Taxonomy" id="999699"/>
    <lineage>
        <taxon>Bacteria</taxon>
        <taxon>Pseudomonadati</taxon>
        <taxon>Pseudomonadota</taxon>
        <taxon>Alphaproteobacteria</taxon>
        <taxon>Hyphomicrobiales</taxon>
        <taxon>Nitrobacteraceae</taxon>
        <taxon>Rhodopseudomonas</taxon>
    </lineage>
</organism>
<accession>A0A336JMS0</accession>
<dbReference type="PIRSF" id="PIRSF000343">
    <property type="entry name" value="Haem_Oase"/>
    <property type="match status" value="1"/>
</dbReference>
<dbReference type="InterPro" id="IPR018207">
    <property type="entry name" value="Haem_oxygenase_CS"/>
</dbReference>
<reference evidence="10 13" key="2">
    <citation type="submission" date="2018-07" db="EMBL/GenBank/DDBJ databases">
        <title>Genomic Encyclopedia of Archaeal and Bacterial Type Strains, Phase II (KMG-II): from individual species to whole genera.</title>
        <authorList>
            <person name="Goeker M."/>
        </authorList>
    </citation>
    <scope>NUCLEOTIDE SEQUENCE [LARGE SCALE GENOMIC DNA]</scope>
    <source>
        <strain evidence="10 13">JA575</strain>
    </source>
</reference>
<evidence type="ECO:0000313" key="13">
    <source>
        <dbReference type="Proteomes" id="UP000256343"/>
    </source>
</evidence>
<dbReference type="OrthoDB" id="5493802at2"/>
<dbReference type="EC" id="1.14.14.18" evidence="2"/>
<dbReference type="Gene3D" id="1.20.910.10">
    <property type="entry name" value="Heme oxygenase-like"/>
    <property type="match status" value="1"/>
</dbReference>
<evidence type="ECO:0000256" key="3">
    <source>
        <dbReference type="ARBA" id="ARBA00022617"/>
    </source>
</evidence>
<evidence type="ECO:0000256" key="4">
    <source>
        <dbReference type="ARBA" id="ARBA00022723"/>
    </source>
</evidence>
<evidence type="ECO:0000313" key="10">
    <source>
        <dbReference type="EMBL" id="RED35327.1"/>
    </source>
</evidence>
<dbReference type="Pfam" id="PF01126">
    <property type="entry name" value="Heme_oxygenase"/>
    <property type="match status" value="1"/>
</dbReference>
<dbReference type="Proteomes" id="UP000252631">
    <property type="component" value="Unassembled WGS sequence"/>
</dbReference>
<reference evidence="11 12" key="1">
    <citation type="submission" date="2017-08" db="EMBL/GenBank/DDBJ databases">
        <authorList>
            <person name="de Groot N.N."/>
        </authorList>
    </citation>
    <scope>NUCLEOTIDE SEQUENCE [LARGE SCALE GENOMIC DNA]</scope>
    <source>
        <strain evidence="11 12">JA575</strain>
    </source>
</reference>
<dbReference type="SUPFAM" id="SSF48613">
    <property type="entry name" value="Heme oxygenase-like"/>
    <property type="match status" value="1"/>
</dbReference>
<keyword evidence="3 8" id="KW-0349">Heme</keyword>
<evidence type="ECO:0000256" key="5">
    <source>
        <dbReference type="ARBA" id="ARBA00023002"/>
    </source>
</evidence>
<dbReference type="CDD" id="cd19165">
    <property type="entry name" value="HemeO"/>
    <property type="match status" value="1"/>
</dbReference>
<dbReference type="EMBL" id="UFQQ01000009">
    <property type="protein sequence ID" value="SSW91017.1"/>
    <property type="molecule type" value="Genomic_DNA"/>
</dbReference>
<evidence type="ECO:0000256" key="7">
    <source>
        <dbReference type="ARBA" id="ARBA00048328"/>
    </source>
</evidence>